<dbReference type="InterPro" id="IPR050306">
    <property type="entry name" value="PfkB_Carbo_kinase"/>
</dbReference>
<evidence type="ECO:0000256" key="4">
    <source>
        <dbReference type="ARBA" id="ARBA00022777"/>
    </source>
</evidence>
<protein>
    <submittedName>
        <fullName evidence="7">2-dehydro-3-deoxygluconokinase</fullName>
        <ecNumber evidence="7">2.7.1.45</ecNumber>
    </submittedName>
</protein>
<keyword evidence="4 7" id="KW-0418">Kinase</keyword>
<accession>A0A238JRK1</accession>
<dbReference type="AlphaFoldDB" id="A0A238JRK1"/>
<name>A0A238JRK1_9RHOB</name>
<dbReference type="Proteomes" id="UP000202922">
    <property type="component" value="Unassembled WGS sequence"/>
</dbReference>
<evidence type="ECO:0000259" key="6">
    <source>
        <dbReference type="Pfam" id="PF00294"/>
    </source>
</evidence>
<dbReference type="PANTHER" id="PTHR43085">
    <property type="entry name" value="HEXOKINASE FAMILY MEMBER"/>
    <property type="match status" value="1"/>
</dbReference>
<dbReference type="Pfam" id="PF00294">
    <property type="entry name" value="PfkB"/>
    <property type="match status" value="1"/>
</dbReference>
<proteinExistence type="inferred from homology"/>
<dbReference type="GO" id="GO:0005524">
    <property type="term" value="F:ATP binding"/>
    <property type="evidence" value="ECO:0007669"/>
    <property type="project" value="UniProtKB-KW"/>
</dbReference>
<keyword evidence="8" id="KW-1185">Reference proteome</keyword>
<comment type="similarity">
    <text evidence="1">Belongs to the carbohydrate kinase PfkB family.</text>
</comment>
<dbReference type="PANTHER" id="PTHR43085:SF1">
    <property type="entry name" value="PSEUDOURIDINE KINASE-RELATED"/>
    <property type="match status" value="1"/>
</dbReference>
<dbReference type="RefSeq" id="WP_093966168.1">
    <property type="nucleotide sequence ID" value="NZ_FXYE01000001.1"/>
</dbReference>
<dbReference type="InterPro" id="IPR011611">
    <property type="entry name" value="PfkB_dom"/>
</dbReference>
<keyword evidence="2 7" id="KW-0808">Transferase</keyword>
<evidence type="ECO:0000256" key="3">
    <source>
        <dbReference type="ARBA" id="ARBA00022741"/>
    </source>
</evidence>
<evidence type="ECO:0000256" key="2">
    <source>
        <dbReference type="ARBA" id="ARBA00022679"/>
    </source>
</evidence>
<evidence type="ECO:0000313" key="8">
    <source>
        <dbReference type="Proteomes" id="UP000202922"/>
    </source>
</evidence>
<dbReference type="GO" id="GO:0008673">
    <property type="term" value="F:2-dehydro-3-deoxygluconokinase activity"/>
    <property type="evidence" value="ECO:0007669"/>
    <property type="project" value="UniProtKB-EC"/>
</dbReference>
<dbReference type="Gene3D" id="3.40.1190.20">
    <property type="match status" value="1"/>
</dbReference>
<dbReference type="OrthoDB" id="9776822at2"/>
<dbReference type="EMBL" id="FXYE01000001">
    <property type="protein sequence ID" value="SMX33281.1"/>
    <property type="molecule type" value="Genomic_DNA"/>
</dbReference>
<evidence type="ECO:0000256" key="1">
    <source>
        <dbReference type="ARBA" id="ARBA00010688"/>
    </source>
</evidence>
<keyword evidence="3" id="KW-0547">Nucleotide-binding</keyword>
<sequence length="327" mass="34036">MTLAPDTLGPTVSIGEILAEIVGTTVGDGLGETQPLSGPYPSGAPAIFVAQCGRIGGSAAMIGTVGDDAFGRLNIDRLQSNGVDVSAVRIHPDLPTGTAFVRYQNDGSRDFIFNMWSSAAGDASWTPEVAALVARAGHLHVMGTLLAQENMWQLTQRAAKQIKARGGTVSLDPNLRKELTTNATTRARLREMVALTDVLLPSGDELFLAADITPDAAQTAALDALFARGISEVVLKQGAAGSICFAADGTTNHAPGLTVTEIDPTGAGDCFGGAYVACRRLGMPIKQALIYANAAGARNVTMRGPMEGAGTREELDNLINETKARTT</sequence>
<dbReference type="InterPro" id="IPR029056">
    <property type="entry name" value="Ribokinase-like"/>
</dbReference>
<dbReference type="CDD" id="cd01166">
    <property type="entry name" value="KdgK"/>
    <property type="match status" value="1"/>
</dbReference>
<evidence type="ECO:0000313" key="7">
    <source>
        <dbReference type="EMBL" id="SMX33281.1"/>
    </source>
</evidence>
<keyword evidence="5" id="KW-0067">ATP-binding</keyword>
<feature type="domain" description="Carbohydrate kinase PfkB" evidence="6">
    <location>
        <begin position="12"/>
        <end position="307"/>
    </location>
</feature>
<dbReference type="SUPFAM" id="SSF53613">
    <property type="entry name" value="Ribokinase-like"/>
    <property type="match status" value="1"/>
</dbReference>
<evidence type="ECO:0000256" key="5">
    <source>
        <dbReference type="ARBA" id="ARBA00022840"/>
    </source>
</evidence>
<dbReference type="EC" id="2.7.1.45" evidence="7"/>
<organism evidence="7 8">
    <name type="scientific">Actibacterium lipolyticum</name>
    <dbReference type="NCBI Taxonomy" id="1524263"/>
    <lineage>
        <taxon>Bacteria</taxon>
        <taxon>Pseudomonadati</taxon>
        <taxon>Pseudomonadota</taxon>
        <taxon>Alphaproteobacteria</taxon>
        <taxon>Rhodobacterales</taxon>
        <taxon>Roseobacteraceae</taxon>
        <taxon>Actibacterium</taxon>
    </lineage>
</organism>
<reference evidence="8" key="1">
    <citation type="submission" date="2017-05" db="EMBL/GenBank/DDBJ databases">
        <authorList>
            <person name="Rodrigo-Torres L."/>
            <person name="Arahal R. D."/>
            <person name="Lucena T."/>
        </authorList>
    </citation>
    <scope>NUCLEOTIDE SEQUENCE [LARGE SCALE GENOMIC DNA]</scope>
    <source>
        <strain evidence="8">CECT 8621</strain>
    </source>
</reference>
<gene>
    <name evidence="7" type="primary">kdgK_2</name>
    <name evidence="7" type="ORF">COL8621_00991</name>
</gene>